<accession>A0A7W8NFI0</accession>
<evidence type="ECO:0000313" key="1">
    <source>
        <dbReference type="EMBL" id="MBB5362803.1"/>
    </source>
</evidence>
<dbReference type="RefSeq" id="WP_268240001.1">
    <property type="nucleotide sequence ID" value="NZ_JACHFL010000004.1"/>
</dbReference>
<dbReference type="Proteomes" id="UP000552709">
    <property type="component" value="Unassembled WGS sequence"/>
</dbReference>
<gene>
    <name evidence="1" type="ORF">HNQ08_001901</name>
</gene>
<reference evidence="1 2" key="1">
    <citation type="submission" date="2020-08" db="EMBL/GenBank/DDBJ databases">
        <title>Genomic Encyclopedia of Type Strains, Phase IV (KMG-IV): sequencing the most valuable type-strain genomes for metagenomic binning, comparative biology and taxonomic classification.</title>
        <authorList>
            <person name="Goeker M."/>
        </authorList>
    </citation>
    <scope>NUCLEOTIDE SEQUENCE [LARGE SCALE GENOMIC DNA]</scope>
    <source>
        <strain evidence="1 2">DSM 27939</strain>
    </source>
</reference>
<organism evidence="1 2">
    <name type="scientific">Deinococcus humi</name>
    <dbReference type="NCBI Taxonomy" id="662880"/>
    <lineage>
        <taxon>Bacteria</taxon>
        <taxon>Thermotogati</taxon>
        <taxon>Deinococcota</taxon>
        <taxon>Deinococci</taxon>
        <taxon>Deinococcales</taxon>
        <taxon>Deinococcaceae</taxon>
        <taxon>Deinococcus</taxon>
    </lineage>
</organism>
<name>A0A7W8NFI0_9DEIO</name>
<sequence>MEEWSGGLSVGMFLKKEIEHGPLFVNGPLQPVDRYPRPHADLL</sequence>
<dbReference type="AlphaFoldDB" id="A0A7W8NFI0"/>
<proteinExistence type="predicted"/>
<dbReference type="EMBL" id="JACHFL010000004">
    <property type="protein sequence ID" value="MBB5362803.1"/>
    <property type="molecule type" value="Genomic_DNA"/>
</dbReference>
<protein>
    <submittedName>
        <fullName evidence="1">Uncharacterized protein</fullName>
    </submittedName>
</protein>
<evidence type="ECO:0000313" key="2">
    <source>
        <dbReference type="Proteomes" id="UP000552709"/>
    </source>
</evidence>
<keyword evidence="2" id="KW-1185">Reference proteome</keyword>
<comment type="caution">
    <text evidence="1">The sequence shown here is derived from an EMBL/GenBank/DDBJ whole genome shotgun (WGS) entry which is preliminary data.</text>
</comment>